<dbReference type="Pfam" id="PF17919">
    <property type="entry name" value="RT_RNaseH_2"/>
    <property type="match status" value="1"/>
</dbReference>
<dbReference type="PANTHER" id="PTHR34072">
    <property type="entry name" value="ENZYMATIC POLYPROTEIN-RELATED"/>
    <property type="match status" value="1"/>
</dbReference>
<reference evidence="3" key="2">
    <citation type="submission" date="2025-08" db="UniProtKB">
        <authorList>
            <consortium name="RefSeq"/>
        </authorList>
    </citation>
    <scope>IDENTIFICATION</scope>
</reference>
<evidence type="ECO:0000259" key="1">
    <source>
        <dbReference type="Pfam" id="PF17919"/>
    </source>
</evidence>
<feature type="domain" description="Reverse transcriptase/retrotransposon-derived protein RNase H-like" evidence="1">
    <location>
        <begin position="168"/>
        <end position="251"/>
    </location>
</feature>
<dbReference type="InterPro" id="IPR043502">
    <property type="entry name" value="DNA/RNA_pol_sf"/>
</dbReference>
<name>A0ABM1GSX2_SOLPN</name>
<sequence length="352" mass="40268">MMRRFDTSDDHAKKMRGDLANISQKLNAHAVSIKHLEQQMAQLSTTVNPRKPGTLPRNTIQNGIAWRSLLEGCVPKKGGMTLVPYDRNEFVPMRPVTARGDTIEVFMDDFSVVGDTFDRCLSHLAEALKRCDDCNVVIHWETCLSRIFQILNILIFKLFDKECKLYFNESCLKVVGELKEKLVSVPITISPNWSKPFEVMCDTSGVALCVVLGQTSDKIFHPIYYASKALNEAQKNYTVTEQDLLAVVKGTENQVTDHLSMYEDEAMHEVVEKAKIDYAFPNEHLLVASQDLIPWYADLANYLASDIVPSDLSLHLRKKFMFDVNNFFWDAPYLYWSCADRIIHRCEPEVEM</sequence>
<evidence type="ECO:0000313" key="2">
    <source>
        <dbReference type="Proteomes" id="UP000694930"/>
    </source>
</evidence>
<dbReference type="Gene3D" id="3.10.20.370">
    <property type="match status" value="1"/>
</dbReference>
<dbReference type="RefSeq" id="XP_015075494.1">
    <property type="nucleotide sequence ID" value="XM_015220008.1"/>
</dbReference>
<dbReference type="SUPFAM" id="SSF56672">
    <property type="entry name" value="DNA/RNA polymerases"/>
    <property type="match status" value="1"/>
</dbReference>
<organism evidence="2 3">
    <name type="scientific">Solanum pennellii</name>
    <name type="common">Tomato</name>
    <name type="synonym">Lycopersicon pennellii</name>
    <dbReference type="NCBI Taxonomy" id="28526"/>
    <lineage>
        <taxon>Eukaryota</taxon>
        <taxon>Viridiplantae</taxon>
        <taxon>Streptophyta</taxon>
        <taxon>Embryophyta</taxon>
        <taxon>Tracheophyta</taxon>
        <taxon>Spermatophyta</taxon>
        <taxon>Magnoliopsida</taxon>
        <taxon>eudicotyledons</taxon>
        <taxon>Gunneridae</taxon>
        <taxon>Pentapetalae</taxon>
        <taxon>asterids</taxon>
        <taxon>lamiids</taxon>
        <taxon>Solanales</taxon>
        <taxon>Solanaceae</taxon>
        <taxon>Solanoideae</taxon>
        <taxon>Solaneae</taxon>
        <taxon>Solanum</taxon>
        <taxon>Solanum subgen. Lycopersicon</taxon>
    </lineage>
</organism>
<reference evidence="2" key="1">
    <citation type="journal article" date="2014" name="Nat. Genet.">
        <title>The genome of the stress-tolerant wild tomato species Solanum pennellii.</title>
        <authorList>
            <person name="Bolger A."/>
            <person name="Scossa F."/>
            <person name="Bolger M.E."/>
            <person name="Lanz C."/>
            <person name="Maumus F."/>
            <person name="Tohge T."/>
            <person name="Quesneville H."/>
            <person name="Alseekh S."/>
            <person name="Sorensen I."/>
            <person name="Lichtenstein G."/>
            <person name="Fich E.A."/>
            <person name="Conte M."/>
            <person name="Keller H."/>
            <person name="Schneeberger K."/>
            <person name="Schwacke R."/>
            <person name="Ofner I."/>
            <person name="Vrebalov J."/>
            <person name="Xu Y."/>
            <person name="Osorio S."/>
            <person name="Aflitos S.A."/>
            <person name="Schijlen E."/>
            <person name="Jimenez-Gomez J.M."/>
            <person name="Ryngajllo M."/>
            <person name="Kimura S."/>
            <person name="Kumar R."/>
            <person name="Koenig D."/>
            <person name="Headland L.R."/>
            <person name="Maloof J.N."/>
            <person name="Sinha N."/>
            <person name="van Ham R.C."/>
            <person name="Lankhorst R.K."/>
            <person name="Mao L."/>
            <person name="Vogel A."/>
            <person name="Arsova B."/>
            <person name="Panstruga R."/>
            <person name="Fei Z."/>
            <person name="Rose J.K."/>
            <person name="Zamir D."/>
            <person name="Carrari F."/>
            <person name="Giovannoni J.J."/>
            <person name="Weigel D."/>
            <person name="Usadel B."/>
            <person name="Fernie A.R."/>
        </authorList>
    </citation>
    <scope>NUCLEOTIDE SEQUENCE [LARGE SCALE GENOMIC DNA]</scope>
    <source>
        <strain evidence="2">cv. LA0716</strain>
    </source>
</reference>
<dbReference type="InterPro" id="IPR043128">
    <property type="entry name" value="Rev_trsase/Diguanyl_cyclase"/>
</dbReference>
<dbReference type="GeneID" id="107019564"/>
<gene>
    <name evidence="3" type="primary">LOC107019564</name>
</gene>
<dbReference type="Proteomes" id="UP000694930">
    <property type="component" value="Chromosome 5"/>
</dbReference>
<keyword evidence="2" id="KW-1185">Reference proteome</keyword>
<accession>A0ABM1GSX2</accession>
<dbReference type="InterPro" id="IPR041577">
    <property type="entry name" value="RT_RNaseH_2"/>
</dbReference>
<protein>
    <submittedName>
        <fullName evidence="3">Uncharacterized protein LOC107019564</fullName>
    </submittedName>
</protein>
<proteinExistence type="predicted"/>
<dbReference type="PANTHER" id="PTHR34072:SF57">
    <property type="entry name" value="RNA-DIRECTED DNA POLYMERASE"/>
    <property type="match status" value="1"/>
</dbReference>
<evidence type="ECO:0000313" key="3">
    <source>
        <dbReference type="RefSeq" id="XP_015075494.1"/>
    </source>
</evidence>
<dbReference type="Gene3D" id="3.30.70.270">
    <property type="match status" value="1"/>
</dbReference>